<keyword evidence="3" id="KW-0378">Hydrolase</keyword>
<dbReference type="PANTHER" id="PTHR30153">
    <property type="entry name" value="REPLICATIVE DNA HELICASE DNAB"/>
    <property type="match status" value="1"/>
</dbReference>
<evidence type="ECO:0000259" key="2">
    <source>
        <dbReference type="PROSITE" id="PS51199"/>
    </source>
</evidence>
<dbReference type="GO" id="GO:0005524">
    <property type="term" value="F:ATP binding"/>
    <property type="evidence" value="ECO:0007669"/>
    <property type="project" value="InterPro"/>
</dbReference>
<evidence type="ECO:0000313" key="3">
    <source>
        <dbReference type="EMBL" id="APZ82345.1"/>
    </source>
</evidence>
<feature type="domain" description="SF4 helicase" evidence="2">
    <location>
        <begin position="188"/>
        <end position="456"/>
    </location>
</feature>
<dbReference type="SUPFAM" id="SSF52540">
    <property type="entry name" value="P-loop containing nucleoside triphosphate hydrolases"/>
    <property type="match status" value="1"/>
</dbReference>
<feature type="coiled-coil region" evidence="1">
    <location>
        <begin position="80"/>
        <end position="107"/>
    </location>
</feature>
<sequence>MSDTYEFSESFQRKILSVMARDRLAYTSFQELLKPSYFKSEIHIDLARIIHEHYDRESSRAKAKGTDVNPPTIHVLFEEVRRLTKSNKKKAQLKEQYEEEIIDLMDEDLTDCEYVKDSIVRFAKDAAIKEAILESVEDIEKGANSRDVDYSVIEERIKEAVQVGEVMEDLGVSYFDRAKERMDEYAQGTDGVRRIPTGMEGVDKTLGGGLGGGELGIVIAPPGRGKSIALTNIGAGAVLEGYSVAHYTMEMPERQVEKRYDNRLLQKDTQYLLDPENASRAFKALQMLQKTAGSNRGKNGDLIIKKFPVNGCTINTIRSHLTKLRMERNFVPDVIIIDYGDLISPRRTYSDKRFELESVYLDMRDLAAEYDCPVWSASQATRGALDKKVITIGDLAEAFNKANIADFMMALCQTEEEKEDGEMRLHVAKHRSGTSSITMSGDIEYSTMTLTAYAED</sequence>
<dbReference type="InterPro" id="IPR027417">
    <property type="entry name" value="P-loop_NTPase"/>
</dbReference>
<keyword evidence="3" id="KW-0547">Nucleotide-binding</keyword>
<keyword evidence="3" id="KW-0347">Helicase</keyword>
<dbReference type="Pfam" id="PF03796">
    <property type="entry name" value="DnaB_C"/>
    <property type="match status" value="1"/>
</dbReference>
<dbReference type="Proteomes" id="UP000224660">
    <property type="component" value="Segment"/>
</dbReference>
<accession>A0A1Z1D9A3</accession>
<proteinExistence type="predicted"/>
<name>A0A1Z1D9A3_9CAUD</name>
<dbReference type="EMBL" id="KY368639">
    <property type="protein sequence ID" value="APZ82345.1"/>
    <property type="molecule type" value="Genomic_DNA"/>
</dbReference>
<dbReference type="PROSITE" id="PS51199">
    <property type="entry name" value="SF4_HELICASE"/>
    <property type="match status" value="1"/>
</dbReference>
<dbReference type="GO" id="GO:0003678">
    <property type="term" value="F:DNA helicase activity"/>
    <property type="evidence" value="ECO:0007669"/>
    <property type="project" value="InterPro"/>
</dbReference>
<keyword evidence="3" id="KW-0067">ATP-binding</keyword>
<dbReference type="InterPro" id="IPR007694">
    <property type="entry name" value="DNA_helicase_DnaB-like_C"/>
</dbReference>
<gene>
    <name evidence="3" type="ORF">Goe2_c10900</name>
</gene>
<dbReference type="Gene3D" id="3.40.50.300">
    <property type="entry name" value="P-loop containing nucleotide triphosphate hydrolases"/>
    <property type="match status" value="1"/>
</dbReference>
<organism evidence="3 4">
    <name type="scientific">Bacillus phage vB_BsuM-Goe2</name>
    <dbReference type="NCBI Taxonomy" id="1933062"/>
    <lineage>
        <taxon>Viruses</taxon>
        <taxon>Duplodnaviria</taxon>
        <taxon>Heunggongvirae</taxon>
        <taxon>Uroviricota</taxon>
        <taxon>Caudoviricetes</taxon>
        <taxon>Herelleviridae</taxon>
        <taxon>Spounavirinae</taxon>
        <taxon>Okubovirus</taxon>
        <taxon>Okubovirus camphawk</taxon>
    </lineage>
</organism>
<keyword evidence="1" id="KW-0175">Coiled coil</keyword>
<protein>
    <submittedName>
        <fullName evidence="3">DNA helicase</fullName>
    </submittedName>
</protein>
<reference evidence="3 4" key="1">
    <citation type="journal article" date="2017" name="Viruses">
        <title>Characterization of Bacillus subtilis Viruses vB_BsuM-Goe2 and vB_BsuM-Goe3.</title>
        <authorList>
            <person name="Willms I.M."/>
            <person name="Hoppert M."/>
            <person name="Hertel R."/>
        </authorList>
    </citation>
    <scope>NUCLEOTIDE SEQUENCE [LARGE SCALE GENOMIC DNA]</scope>
</reference>
<evidence type="ECO:0000256" key="1">
    <source>
        <dbReference type="SAM" id="Coils"/>
    </source>
</evidence>
<dbReference type="PANTHER" id="PTHR30153:SF2">
    <property type="entry name" value="REPLICATIVE DNA HELICASE"/>
    <property type="match status" value="1"/>
</dbReference>
<evidence type="ECO:0000313" key="4">
    <source>
        <dbReference type="Proteomes" id="UP000224660"/>
    </source>
</evidence>
<dbReference type="GO" id="GO:0006260">
    <property type="term" value="P:DNA replication"/>
    <property type="evidence" value="ECO:0007669"/>
    <property type="project" value="InterPro"/>
</dbReference>